<name>A0A8X8YQ51_SALSN</name>
<dbReference type="InterPro" id="IPR004294">
    <property type="entry name" value="Carotenoid_Oase"/>
</dbReference>
<keyword evidence="4 5" id="KW-0408">Iron</keyword>
<evidence type="ECO:0000313" key="6">
    <source>
        <dbReference type="EMBL" id="KAG6436950.1"/>
    </source>
</evidence>
<dbReference type="GO" id="GO:0009570">
    <property type="term" value="C:chloroplast stroma"/>
    <property type="evidence" value="ECO:0007669"/>
    <property type="project" value="TreeGrafter"/>
</dbReference>
<evidence type="ECO:0000256" key="3">
    <source>
        <dbReference type="ARBA" id="ARBA00022964"/>
    </source>
</evidence>
<comment type="similarity">
    <text evidence="1">Belongs to the carotenoid oxygenase family.</text>
</comment>
<comment type="caution">
    <text evidence="6">The sequence shown here is derived from an EMBL/GenBank/DDBJ whole genome shotgun (WGS) entry which is preliminary data.</text>
</comment>
<feature type="binding site" evidence="5">
    <location>
        <position position="323"/>
    </location>
    <ligand>
        <name>Fe cation</name>
        <dbReference type="ChEBI" id="CHEBI:24875"/>
        <note>catalytic</note>
    </ligand>
</feature>
<keyword evidence="3" id="KW-0223">Dioxygenase</keyword>
<evidence type="ECO:0008006" key="8">
    <source>
        <dbReference type="Google" id="ProtNLM"/>
    </source>
</evidence>
<dbReference type="PANTHER" id="PTHR10543">
    <property type="entry name" value="BETA-CAROTENE DIOXYGENASE"/>
    <property type="match status" value="1"/>
</dbReference>
<feature type="binding site" evidence="5">
    <location>
        <position position="388"/>
    </location>
    <ligand>
        <name>Fe cation</name>
        <dbReference type="ChEBI" id="CHEBI:24875"/>
        <note>catalytic</note>
    </ligand>
</feature>
<gene>
    <name evidence="6" type="ORF">SASPL_101856</name>
</gene>
<comment type="cofactor">
    <cofactor evidence="5">
        <name>Fe(2+)</name>
        <dbReference type="ChEBI" id="CHEBI:29033"/>
    </cofactor>
    <text evidence="5">Binds 1 Fe(2+) ion per subunit.</text>
</comment>
<reference evidence="6" key="1">
    <citation type="submission" date="2018-01" db="EMBL/GenBank/DDBJ databases">
        <authorList>
            <person name="Mao J.F."/>
        </authorList>
    </citation>
    <scope>NUCLEOTIDE SEQUENCE</scope>
    <source>
        <strain evidence="6">Huo1</strain>
        <tissue evidence="6">Leaf</tissue>
    </source>
</reference>
<protein>
    <recommendedName>
        <fullName evidence="8">9-cis-epoxycarotenoid dioxygenase</fullName>
    </recommendedName>
</protein>
<feature type="binding site" evidence="5">
    <location>
        <position position="564"/>
    </location>
    <ligand>
        <name>Fe cation</name>
        <dbReference type="ChEBI" id="CHEBI:24875"/>
        <note>catalytic</note>
    </ligand>
</feature>
<feature type="binding site" evidence="5">
    <location>
        <position position="274"/>
    </location>
    <ligand>
        <name>Fe cation</name>
        <dbReference type="ChEBI" id="CHEBI:24875"/>
        <note>catalytic</note>
    </ligand>
</feature>
<dbReference type="Pfam" id="PF03055">
    <property type="entry name" value="RPE65"/>
    <property type="match status" value="1"/>
</dbReference>
<dbReference type="GO" id="GO:0046872">
    <property type="term" value="F:metal ion binding"/>
    <property type="evidence" value="ECO:0007669"/>
    <property type="project" value="UniProtKB-KW"/>
</dbReference>
<dbReference type="OrthoDB" id="1069523at2759"/>
<keyword evidence="3" id="KW-0560">Oxidoreductase</keyword>
<dbReference type="Proteomes" id="UP000298416">
    <property type="component" value="Unassembled WGS sequence"/>
</dbReference>
<keyword evidence="2 5" id="KW-0479">Metal-binding</keyword>
<dbReference type="PANTHER" id="PTHR10543:SF101">
    <property type="entry name" value="9-CIS-EPOXYCAROTENOID DIOXYGENASE NCED6, CHLOROPLASTIC"/>
    <property type="match status" value="1"/>
</dbReference>
<organism evidence="6">
    <name type="scientific">Salvia splendens</name>
    <name type="common">Scarlet sage</name>
    <dbReference type="NCBI Taxonomy" id="180675"/>
    <lineage>
        <taxon>Eukaryota</taxon>
        <taxon>Viridiplantae</taxon>
        <taxon>Streptophyta</taxon>
        <taxon>Embryophyta</taxon>
        <taxon>Tracheophyta</taxon>
        <taxon>Spermatophyta</taxon>
        <taxon>Magnoliopsida</taxon>
        <taxon>eudicotyledons</taxon>
        <taxon>Gunneridae</taxon>
        <taxon>Pentapetalae</taxon>
        <taxon>asterids</taxon>
        <taxon>lamiids</taxon>
        <taxon>Lamiales</taxon>
        <taxon>Lamiaceae</taxon>
        <taxon>Nepetoideae</taxon>
        <taxon>Mentheae</taxon>
        <taxon>Salviinae</taxon>
        <taxon>Salvia</taxon>
        <taxon>Salvia subgen. Calosphace</taxon>
        <taxon>core Calosphace</taxon>
    </lineage>
</organism>
<evidence type="ECO:0000256" key="5">
    <source>
        <dbReference type="PIRSR" id="PIRSR604294-1"/>
    </source>
</evidence>
<keyword evidence="7" id="KW-1185">Reference proteome</keyword>
<dbReference type="EMBL" id="PNBA02000001">
    <property type="protein sequence ID" value="KAG6436950.1"/>
    <property type="molecule type" value="Genomic_DNA"/>
</dbReference>
<accession>A0A8X8YQ51</accession>
<evidence type="ECO:0000256" key="4">
    <source>
        <dbReference type="ARBA" id="ARBA00023004"/>
    </source>
</evidence>
<dbReference type="AlphaFoldDB" id="A0A8X8YQ51"/>
<reference evidence="6" key="2">
    <citation type="submission" date="2020-08" db="EMBL/GenBank/DDBJ databases">
        <title>Plant Genome Project.</title>
        <authorList>
            <person name="Zhang R.-G."/>
        </authorList>
    </citation>
    <scope>NUCLEOTIDE SEQUENCE</scope>
    <source>
        <strain evidence="6">Huo1</strain>
        <tissue evidence="6">Leaf</tissue>
    </source>
</reference>
<evidence type="ECO:0000256" key="1">
    <source>
        <dbReference type="ARBA" id="ARBA00006787"/>
    </source>
</evidence>
<evidence type="ECO:0000256" key="2">
    <source>
        <dbReference type="ARBA" id="ARBA00022723"/>
    </source>
</evidence>
<dbReference type="GO" id="GO:0016121">
    <property type="term" value="P:carotene catabolic process"/>
    <property type="evidence" value="ECO:0007669"/>
    <property type="project" value="TreeGrafter"/>
</dbReference>
<dbReference type="GO" id="GO:0010436">
    <property type="term" value="F:carotenoid dioxygenase activity"/>
    <property type="evidence" value="ECO:0007669"/>
    <property type="project" value="TreeGrafter"/>
</dbReference>
<evidence type="ECO:0000313" key="7">
    <source>
        <dbReference type="Proteomes" id="UP000298416"/>
    </source>
</evidence>
<sequence length="579" mass="63967">MHLSLSHHLFFTSIPSTHKSTTKTPISCNVLLNPLKKSLPSPAPPFSPTKFSPEYVPPPSLGPIQKLAAAALDMVENSILIKLEKNKNLNPMIDPAVQLQGNYAPVQEVPVQTGLEVTGTIPRSIRGVYLRNGGNTLFPPTGGHHFFDGDGMIHAVTLKGGESASYACRFTKTNRLLAEASLGKPFFPKPIGELQGRLGLARLGLFYARTAIGLADSGGGMGVANVALTYFNGRLLAMSEDDLPYAVRIRPDGDLETTGRYDFDGQLRNSMIAHPKVDPATGDLYSLSYNVISQPHLKFLKFDKNGKMTREVGISLQQPTMIHDFAMTQSHVVIPDHQMVFKLSEMIQGGLPVVHDPDKVSRFGVMSKIANHESMIQWIDVPDCFCFHIWNAWEEVDDHGHRVIVVINSCLTPMESLYFSDSNNPLKAELSEVRLNLDTGRSTRRVIVSGINLEGGQVDKHHLGKRTRYVYLAIAEPWPKCSGIAKVDLDTGDVAKYLYGSRKFGGEVCFVPNEDEDEDEEEGFLMSFLRDEEREKSELVILKASTMTQVASVKIPSRVPYGFHGTFISAQELAKQSLF</sequence>
<proteinExistence type="inferred from homology"/>